<gene>
    <name evidence="3" type="primary">LOC107907725</name>
</gene>
<dbReference type="PANTHER" id="PTHR34482:SF36">
    <property type="entry name" value="RETROTRANSPOSON GAG DOMAIN-CONTAINING PROTEIN"/>
    <property type="match status" value="1"/>
</dbReference>
<evidence type="ECO:0000256" key="1">
    <source>
        <dbReference type="SAM" id="MobiDB-lite"/>
    </source>
</evidence>
<keyword evidence="2" id="KW-1185">Reference proteome</keyword>
<evidence type="ECO:0000313" key="3">
    <source>
        <dbReference type="RefSeq" id="XP_016690543.1"/>
    </source>
</evidence>
<proteinExistence type="predicted"/>
<dbReference type="RefSeq" id="XP_016690543.1">
    <property type="nucleotide sequence ID" value="XM_016835054.1"/>
</dbReference>
<accession>A0A1U8JPA5</accession>
<dbReference type="PANTHER" id="PTHR34482">
    <property type="entry name" value="DNA DAMAGE-INDUCIBLE PROTEIN 1-LIKE"/>
    <property type="match status" value="1"/>
</dbReference>
<feature type="region of interest" description="Disordered" evidence="1">
    <location>
        <begin position="40"/>
        <end position="59"/>
    </location>
</feature>
<organism evidence="2 3">
    <name type="scientific">Gossypium hirsutum</name>
    <name type="common">Upland cotton</name>
    <name type="synonym">Gossypium mexicanum</name>
    <dbReference type="NCBI Taxonomy" id="3635"/>
    <lineage>
        <taxon>Eukaryota</taxon>
        <taxon>Viridiplantae</taxon>
        <taxon>Streptophyta</taxon>
        <taxon>Embryophyta</taxon>
        <taxon>Tracheophyta</taxon>
        <taxon>Spermatophyta</taxon>
        <taxon>Magnoliopsida</taxon>
        <taxon>eudicotyledons</taxon>
        <taxon>Gunneridae</taxon>
        <taxon>Pentapetalae</taxon>
        <taxon>rosids</taxon>
        <taxon>malvids</taxon>
        <taxon>Malvales</taxon>
        <taxon>Malvaceae</taxon>
        <taxon>Malvoideae</taxon>
        <taxon>Gossypium</taxon>
    </lineage>
</organism>
<dbReference type="Pfam" id="PF08284">
    <property type="entry name" value="RVP_2"/>
    <property type="match status" value="1"/>
</dbReference>
<name>A0A1U8JPA5_GOSHI</name>
<dbReference type="GeneID" id="107907725"/>
<sequence>MCKRFEDGLNEDIKLLVGILELKEFVVLVDRVYKAKELSKEKSQAETEARDSSSARNTRPKCNNCNKLHLGECRMKNGACFRCGSFDYYLRDYSEKSEKDNIQTLRPSNIVVRGRPPRNLDNVSGSHGVTKDYTITSEAQTPARAYVICVREDASAPNVITGTFSLIGTDVTALIDPESTHSYVCTKLVSSKNLPVESTEFVVKVLNHLSQYVLV</sequence>
<dbReference type="PaxDb" id="3635-A0A1U8JPA5"/>
<reference evidence="3" key="2">
    <citation type="submission" date="2025-08" db="UniProtKB">
        <authorList>
            <consortium name="RefSeq"/>
        </authorList>
    </citation>
    <scope>IDENTIFICATION</scope>
</reference>
<dbReference type="OrthoDB" id="851428at2759"/>
<evidence type="ECO:0008006" key="4">
    <source>
        <dbReference type="Google" id="ProtNLM"/>
    </source>
</evidence>
<dbReference type="AlphaFoldDB" id="A0A1U8JPA5"/>
<protein>
    <recommendedName>
        <fullName evidence="4">Gag-Pol polyprotein</fullName>
    </recommendedName>
</protein>
<dbReference type="KEGG" id="ghi:107907725"/>
<reference evidence="2" key="1">
    <citation type="journal article" date="2020" name="Nat. Genet.">
        <title>Genomic diversifications of five Gossypium allopolyploid species and their impact on cotton improvement.</title>
        <authorList>
            <person name="Chen Z.J."/>
            <person name="Sreedasyam A."/>
            <person name="Ando A."/>
            <person name="Song Q."/>
            <person name="De Santiago L.M."/>
            <person name="Hulse-Kemp A.M."/>
            <person name="Ding M."/>
            <person name="Ye W."/>
            <person name="Kirkbride R.C."/>
            <person name="Jenkins J."/>
            <person name="Plott C."/>
            <person name="Lovell J."/>
            <person name="Lin Y.M."/>
            <person name="Vaughn R."/>
            <person name="Liu B."/>
            <person name="Simpson S."/>
            <person name="Scheffler B.E."/>
            <person name="Wen L."/>
            <person name="Saski C.A."/>
            <person name="Grover C.E."/>
            <person name="Hu G."/>
            <person name="Conover J.L."/>
            <person name="Carlson J.W."/>
            <person name="Shu S."/>
            <person name="Boston L.B."/>
            <person name="Williams M."/>
            <person name="Peterson D.G."/>
            <person name="McGee K."/>
            <person name="Jones D.C."/>
            <person name="Wendel J.F."/>
            <person name="Stelly D.M."/>
            <person name="Grimwood J."/>
            <person name="Schmutz J."/>
        </authorList>
    </citation>
    <scope>NUCLEOTIDE SEQUENCE [LARGE SCALE GENOMIC DNA]</scope>
    <source>
        <strain evidence="2">cv. TM-1</strain>
    </source>
</reference>
<feature type="compositionally biased region" description="Basic and acidic residues" evidence="1">
    <location>
        <begin position="40"/>
        <end position="53"/>
    </location>
</feature>
<evidence type="ECO:0000313" key="2">
    <source>
        <dbReference type="Proteomes" id="UP000818029"/>
    </source>
</evidence>
<dbReference type="Proteomes" id="UP000818029">
    <property type="component" value="Chromosome D08"/>
</dbReference>